<dbReference type="InterPro" id="IPR035398">
    <property type="entry name" value="Bac_rhamnosid_C"/>
</dbReference>
<evidence type="ECO:0000256" key="2">
    <source>
        <dbReference type="ARBA" id="ARBA00012652"/>
    </source>
</evidence>
<organism evidence="6 7">
    <name type="scientific">Fusarium flagelliforme</name>
    <dbReference type="NCBI Taxonomy" id="2675880"/>
    <lineage>
        <taxon>Eukaryota</taxon>
        <taxon>Fungi</taxon>
        <taxon>Dikarya</taxon>
        <taxon>Ascomycota</taxon>
        <taxon>Pezizomycotina</taxon>
        <taxon>Sordariomycetes</taxon>
        <taxon>Hypocreomycetidae</taxon>
        <taxon>Hypocreales</taxon>
        <taxon>Nectriaceae</taxon>
        <taxon>Fusarium</taxon>
        <taxon>Fusarium incarnatum-equiseti species complex</taxon>
    </lineage>
</organism>
<evidence type="ECO:0000313" key="7">
    <source>
        <dbReference type="Proteomes" id="UP000265631"/>
    </source>
</evidence>
<dbReference type="SUPFAM" id="SSF48208">
    <property type="entry name" value="Six-hairpin glycosidases"/>
    <property type="match status" value="1"/>
</dbReference>
<dbReference type="InterPro" id="IPR008928">
    <property type="entry name" value="6-hairpin_glycosidase_sf"/>
</dbReference>
<dbReference type="Pfam" id="PF17390">
    <property type="entry name" value="Bac_rhamnosid_C"/>
    <property type="match status" value="1"/>
</dbReference>
<evidence type="ECO:0000259" key="4">
    <source>
        <dbReference type="Pfam" id="PF17389"/>
    </source>
</evidence>
<dbReference type="PANTHER" id="PTHR33307:SF6">
    <property type="entry name" value="ALPHA-RHAMNOSIDASE (EUROFUNG)-RELATED"/>
    <property type="match status" value="1"/>
</dbReference>
<dbReference type="InterPro" id="IPR035396">
    <property type="entry name" value="Bac_rhamnosid6H"/>
</dbReference>
<proteinExistence type="predicted"/>
<comment type="caution">
    <text evidence="6">The sequence shown here is derived from an EMBL/GenBank/DDBJ whole genome shotgun (WGS) entry which is preliminary data.</text>
</comment>
<dbReference type="EMBL" id="PXXK01000279">
    <property type="protein sequence ID" value="RFN46913.1"/>
    <property type="molecule type" value="Genomic_DNA"/>
</dbReference>
<comment type="catalytic activity">
    <reaction evidence="1">
        <text>Hydrolysis of terminal non-reducing alpha-L-rhamnose residues in alpha-L-rhamnosides.</text>
        <dbReference type="EC" id="3.2.1.40"/>
    </reaction>
</comment>
<dbReference type="STRING" id="2594813.A0A395MI20"/>
<dbReference type="InterPro" id="IPR016007">
    <property type="entry name" value="Alpha_rhamnosid"/>
</dbReference>
<keyword evidence="7" id="KW-1185">Reference proteome</keyword>
<evidence type="ECO:0000256" key="1">
    <source>
        <dbReference type="ARBA" id="ARBA00001445"/>
    </source>
</evidence>
<dbReference type="GO" id="GO:0030596">
    <property type="term" value="F:alpha-L-rhamnosidase activity"/>
    <property type="evidence" value="ECO:0007669"/>
    <property type="project" value="UniProtKB-EC"/>
</dbReference>
<accession>A0A395MI20</accession>
<feature type="domain" description="Alpha-L-rhamnosidase six-hairpin glycosidase" evidence="4">
    <location>
        <begin position="8"/>
        <end position="104"/>
    </location>
</feature>
<keyword evidence="3" id="KW-0378">Hydrolase</keyword>
<dbReference type="Gene3D" id="2.60.420.10">
    <property type="entry name" value="Maltose phosphorylase, domain 3"/>
    <property type="match status" value="1"/>
</dbReference>
<sequence>MLLFTFRDQRQAAVDRLAELVEEANFHFTPDLMSNGLLLPTLASNERADITYRLLMQDTVSSWLYQVNREAKTTWETWEEYDKKGNAVMSHNYYAFGTVVQRLQEGVAGMSPVAAGWWRIKIRPYVRGGLLYTAVSVNTPLDMVKSFWKLIEGTDQVELEVVIPVYSSAQVMLGDQRVEGVRSGLHNFVCKVNL</sequence>
<evidence type="ECO:0000256" key="3">
    <source>
        <dbReference type="ARBA" id="ARBA00022801"/>
    </source>
</evidence>
<dbReference type="Proteomes" id="UP000265631">
    <property type="component" value="Unassembled WGS sequence"/>
</dbReference>
<dbReference type="Pfam" id="PF17389">
    <property type="entry name" value="Bac_rhamnosid6H"/>
    <property type="match status" value="1"/>
</dbReference>
<dbReference type="AlphaFoldDB" id="A0A395MI20"/>
<dbReference type="PANTHER" id="PTHR33307">
    <property type="entry name" value="ALPHA-RHAMNOSIDASE (EUROFUNG)"/>
    <property type="match status" value="1"/>
</dbReference>
<dbReference type="InterPro" id="IPR012341">
    <property type="entry name" value="6hp_glycosidase-like_sf"/>
</dbReference>
<reference evidence="6 7" key="1">
    <citation type="journal article" date="2018" name="PLoS Pathog.">
        <title>Evolution of structural diversity of trichothecenes, a family of toxins produced by plant pathogenic and entomopathogenic fungi.</title>
        <authorList>
            <person name="Proctor R.H."/>
            <person name="McCormick S.P."/>
            <person name="Kim H.S."/>
            <person name="Cardoza R.E."/>
            <person name="Stanley A.M."/>
            <person name="Lindo L."/>
            <person name="Kelly A."/>
            <person name="Brown D.W."/>
            <person name="Lee T."/>
            <person name="Vaughan M.M."/>
            <person name="Alexander N.J."/>
            <person name="Busman M."/>
            <person name="Gutierrez S."/>
        </authorList>
    </citation>
    <scope>NUCLEOTIDE SEQUENCE [LARGE SCALE GENOMIC DNA]</scope>
    <source>
        <strain evidence="6 7">NRRL 13405</strain>
    </source>
</reference>
<feature type="domain" description="Alpha-L-rhamnosidase C-terminal" evidence="5">
    <location>
        <begin position="109"/>
        <end position="181"/>
    </location>
</feature>
<dbReference type="EC" id="3.2.1.40" evidence="2"/>
<protein>
    <recommendedName>
        <fullName evidence="2">alpha-L-rhamnosidase</fullName>
        <ecNumber evidence="2">3.2.1.40</ecNumber>
    </recommendedName>
</protein>
<dbReference type="GO" id="GO:0005975">
    <property type="term" value="P:carbohydrate metabolic process"/>
    <property type="evidence" value="ECO:0007669"/>
    <property type="project" value="InterPro"/>
</dbReference>
<evidence type="ECO:0000313" key="6">
    <source>
        <dbReference type="EMBL" id="RFN46913.1"/>
    </source>
</evidence>
<name>A0A395MI20_9HYPO</name>
<dbReference type="Gene3D" id="1.50.10.10">
    <property type="match status" value="1"/>
</dbReference>
<gene>
    <name evidence="6" type="ORF">FIE12Z_8846</name>
</gene>
<evidence type="ECO:0000259" key="5">
    <source>
        <dbReference type="Pfam" id="PF17390"/>
    </source>
</evidence>